<dbReference type="PANTHER" id="PTHR30504">
    <property type="entry name" value="GLUCANS BIOSYNTHESIS PROTEIN"/>
    <property type="match status" value="1"/>
</dbReference>
<dbReference type="FunFam" id="2.70.98.10:FF:000001">
    <property type="entry name" value="Glucans biosynthesis protein G"/>
    <property type="match status" value="1"/>
</dbReference>
<gene>
    <name evidence="6" type="primary">opgG</name>
    <name evidence="8" type="ORF">I5731_17205</name>
</gene>
<dbReference type="GO" id="GO:0030288">
    <property type="term" value="C:outer membrane-bounded periplasmic space"/>
    <property type="evidence" value="ECO:0007669"/>
    <property type="project" value="TreeGrafter"/>
</dbReference>
<dbReference type="Proteomes" id="UP000631694">
    <property type="component" value="Unassembled WGS sequence"/>
</dbReference>
<dbReference type="RefSeq" id="WP_197312699.1">
    <property type="nucleotide sequence ID" value="NZ_JADZLT010000055.1"/>
</dbReference>
<reference evidence="8" key="1">
    <citation type="submission" date="2020-12" db="EMBL/GenBank/DDBJ databases">
        <title>Methylobrevis albus sp. nov., isolated from fresh water lack sediment.</title>
        <authorList>
            <person name="Zou Q."/>
        </authorList>
    </citation>
    <scope>NUCLEOTIDE SEQUENCE</scope>
    <source>
        <strain evidence="8">L22</strain>
    </source>
</reference>
<dbReference type="GO" id="GO:0051274">
    <property type="term" value="P:beta-glucan biosynthetic process"/>
    <property type="evidence" value="ECO:0007669"/>
    <property type="project" value="TreeGrafter"/>
</dbReference>
<evidence type="ECO:0000259" key="7">
    <source>
        <dbReference type="Pfam" id="PF04349"/>
    </source>
</evidence>
<keyword evidence="9" id="KW-1185">Reference proteome</keyword>
<dbReference type="SUPFAM" id="SSF81296">
    <property type="entry name" value="E set domains"/>
    <property type="match status" value="1"/>
</dbReference>
<keyword evidence="4 6" id="KW-0732">Signal</keyword>
<comment type="similarity">
    <text evidence="3 6">Belongs to the OpgD/OpgG family.</text>
</comment>
<accession>A0A931I677</accession>
<dbReference type="InterPro" id="IPR013783">
    <property type="entry name" value="Ig-like_fold"/>
</dbReference>
<organism evidence="8 9">
    <name type="scientific">Methylobrevis albus</name>
    <dbReference type="NCBI Taxonomy" id="2793297"/>
    <lineage>
        <taxon>Bacteria</taxon>
        <taxon>Pseudomonadati</taxon>
        <taxon>Pseudomonadota</taxon>
        <taxon>Alphaproteobacteria</taxon>
        <taxon>Hyphomicrobiales</taxon>
        <taxon>Pleomorphomonadaceae</taxon>
        <taxon>Methylobrevis</taxon>
    </lineage>
</organism>
<dbReference type="HAMAP" id="MF_01069">
    <property type="entry name" value="MdoG_OpgG"/>
    <property type="match status" value="1"/>
</dbReference>
<evidence type="ECO:0000256" key="2">
    <source>
        <dbReference type="ARBA" id="ARBA00005001"/>
    </source>
</evidence>
<evidence type="ECO:0000256" key="6">
    <source>
        <dbReference type="HAMAP-Rule" id="MF_01069"/>
    </source>
</evidence>
<comment type="subcellular location">
    <subcellularLocation>
        <location evidence="1 6">Periplasm</location>
    </subcellularLocation>
</comment>
<dbReference type="Gene3D" id="2.70.98.10">
    <property type="match status" value="1"/>
</dbReference>
<dbReference type="InterPro" id="IPR014438">
    <property type="entry name" value="Glucan_biosyn_MdoG/MdoD"/>
</dbReference>
<proteinExistence type="inferred from homology"/>
<dbReference type="PIRSF" id="PIRSF006281">
    <property type="entry name" value="MdoG"/>
    <property type="match status" value="1"/>
</dbReference>
<dbReference type="InterPro" id="IPR007444">
    <property type="entry name" value="Glucan_biosyn_MdoG_C"/>
</dbReference>
<dbReference type="SUPFAM" id="SSF74650">
    <property type="entry name" value="Galactose mutarotase-like"/>
    <property type="match status" value="1"/>
</dbReference>
<feature type="domain" description="Glucan biosynthesis periplasmic MdoG C-terminal" evidence="7">
    <location>
        <begin position="54"/>
        <end position="528"/>
    </location>
</feature>
<dbReference type="InterPro" id="IPR011013">
    <property type="entry name" value="Gal_mutarotase_sf_dom"/>
</dbReference>
<dbReference type="GO" id="GO:0030246">
    <property type="term" value="F:carbohydrate binding"/>
    <property type="evidence" value="ECO:0007669"/>
    <property type="project" value="InterPro"/>
</dbReference>
<dbReference type="InterPro" id="IPR006311">
    <property type="entry name" value="TAT_signal"/>
</dbReference>
<evidence type="ECO:0000313" key="9">
    <source>
        <dbReference type="Proteomes" id="UP000631694"/>
    </source>
</evidence>
<dbReference type="InterPro" id="IPR014756">
    <property type="entry name" value="Ig_E-set"/>
</dbReference>
<dbReference type="Gene3D" id="2.60.40.10">
    <property type="entry name" value="Immunoglobulins"/>
    <property type="match status" value="1"/>
</dbReference>
<evidence type="ECO:0000256" key="1">
    <source>
        <dbReference type="ARBA" id="ARBA00004418"/>
    </source>
</evidence>
<dbReference type="GO" id="GO:0003824">
    <property type="term" value="F:catalytic activity"/>
    <property type="evidence" value="ECO:0007669"/>
    <property type="project" value="InterPro"/>
</dbReference>
<sequence length="530" mass="58058">MTVQTPDEDTNPSRRAVLARGVAAVGAIAALQTGFVPVAFAADQQVNFAVDGPFRRSTVSELARRLAAEPYKAPAAALPEVLDKLNYDQYRDIRFRPDASIWADRPLPFRMQLFHRGLYYKDPVEVALVENGEAKHFAYDPGLFTIGPLIPEPVPNDDIGFAGIRLHGPINRPDYFDEVAVFLGASYFRSLGQNQVYGLSARGLAIKTADPEGEEFPAFRAFWVETPVEGSETIVVHALLDSPSTSGAYRFTIRPGNPTAMDVEAQLFPRVDLSKVGFAPGTSMYLFSPSNRLNVDDFRPSVHDSDGLLMVTGRGDRLWRPLANPQTLQISAFSDISPRGFGLIQRERAFSAYEDLEAAYERRPSLWVEPIGDWGTGAVTLIEIPTDSEVHDNIVAYWAPREVIPAGSEYSLAYRLSWGGDPSASIGPAVIASTRSGRGTVLGPTPERIFVIDFTFTEGVDRAVLGEAKGTVSASRGTVKNVVVQDNAQSGGLRLSFQLDPADETLIELRAELAFADGQKAETWVYRWTV</sequence>
<comment type="caution">
    <text evidence="8">The sequence shown here is derived from an EMBL/GenBank/DDBJ whole genome shotgun (WGS) entry which is preliminary data.</text>
</comment>
<dbReference type="Pfam" id="PF04349">
    <property type="entry name" value="MdoG"/>
    <property type="match status" value="1"/>
</dbReference>
<evidence type="ECO:0000256" key="5">
    <source>
        <dbReference type="ARBA" id="ARBA00022764"/>
    </source>
</evidence>
<dbReference type="InterPro" id="IPR014718">
    <property type="entry name" value="GH-type_carb-bd"/>
</dbReference>
<evidence type="ECO:0000256" key="4">
    <source>
        <dbReference type="ARBA" id="ARBA00022729"/>
    </source>
</evidence>
<dbReference type="EMBL" id="JADZLT010000055">
    <property type="protein sequence ID" value="MBH0239563.1"/>
    <property type="molecule type" value="Genomic_DNA"/>
</dbReference>
<dbReference type="PROSITE" id="PS51318">
    <property type="entry name" value="TAT"/>
    <property type="match status" value="1"/>
</dbReference>
<name>A0A931I677_9HYPH</name>
<dbReference type="AlphaFoldDB" id="A0A931I677"/>
<keyword evidence="5 6" id="KW-0574">Periplasm</keyword>
<comment type="function">
    <text evidence="6">Involved in the biosynthesis of osmoregulated periplasmic glucans (OPGs).</text>
</comment>
<dbReference type="PANTHER" id="PTHR30504:SF2">
    <property type="entry name" value="GLUCANS BIOSYNTHESIS PROTEIN G"/>
    <property type="match status" value="1"/>
</dbReference>
<protein>
    <recommendedName>
        <fullName evidence="6">Glucans biosynthesis protein G</fullName>
    </recommendedName>
</protein>
<evidence type="ECO:0000256" key="3">
    <source>
        <dbReference type="ARBA" id="ARBA00009284"/>
    </source>
</evidence>
<evidence type="ECO:0000313" key="8">
    <source>
        <dbReference type="EMBL" id="MBH0239563.1"/>
    </source>
</evidence>
<dbReference type="InterPro" id="IPR023704">
    <property type="entry name" value="MdoG_OpgG"/>
</dbReference>
<comment type="pathway">
    <text evidence="2 6">Glycan metabolism; osmoregulated periplasmic glucan (OPG) biosynthesis.</text>
</comment>